<dbReference type="InterPro" id="IPR019774">
    <property type="entry name" value="Aromatic-AA_hydroxylase_C"/>
</dbReference>
<keyword evidence="5" id="KW-0560">Oxidoreductase</keyword>
<dbReference type="GO" id="GO:0004505">
    <property type="term" value="F:phenylalanine 4-monooxygenase activity"/>
    <property type="evidence" value="ECO:0007669"/>
    <property type="project" value="UniProtKB-EC"/>
</dbReference>
<keyword evidence="7" id="KW-0503">Monooxygenase</keyword>
<evidence type="ECO:0000256" key="3">
    <source>
        <dbReference type="ARBA" id="ARBA00011995"/>
    </source>
</evidence>
<evidence type="ECO:0000313" key="13">
    <source>
        <dbReference type="Proteomes" id="UP001300502"/>
    </source>
</evidence>
<dbReference type="PIRSF" id="PIRSF000336">
    <property type="entry name" value="TH"/>
    <property type="match status" value="1"/>
</dbReference>
<dbReference type="AlphaFoldDB" id="A0AAV9IMG8"/>
<evidence type="ECO:0000256" key="5">
    <source>
        <dbReference type="ARBA" id="ARBA00023002"/>
    </source>
</evidence>
<accession>A0AAV9IMG8</accession>
<evidence type="ECO:0000256" key="8">
    <source>
        <dbReference type="PIRSR" id="PIRSR000336-1"/>
    </source>
</evidence>
<dbReference type="PROSITE" id="PS51671">
    <property type="entry name" value="ACT"/>
    <property type="match status" value="1"/>
</dbReference>
<keyword evidence="6 8" id="KW-0408">Iron</keyword>
<gene>
    <name evidence="12" type="ORF">GAYE_SCF62G6597</name>
</gene>
<dbReference type="GO" id="GO:0005506">
    <property type="term" value="F:iron ion binding"/>
    <property type="evidence" value="ECO:0007669"/>
    <property type="project" value="InterPro"/>
</dbReference>
<dbReference type="Pfam" id="PF00351">
    <property type="entry name" value="Biopterin_H"/>
    <property type="match status" value="1"/>
</dbReference>
<evidence type="ECO:0000256" key="6">
    <source>
        <dbReference type="ARBA" id="ARBA00023004"/>
    </source>
</evidence>
<organism evidence="12 13">
    <name type="scientific">Galdieria yellowstonensis</name>
    <dbReference type="NCBI Taxonomy" id="3028027"/>
    <lineage>
        <taxon>Eukaryota</taxon>
        <taxon>Rhodophyta</taxon>
        <taxon>Bangiophyceae</taxon>
        <taxon>Galdieriales</taxon>
        <taxon>Galdieriaceae</taxon>
        <taxon>Galdieria</taxon>
    </lineage>
</organism>
<feature type="domain" description="Biopterin-dependent aromatic amino acid hydroxylase family profile" evidence="10">
    <location>
        <begin position="161"/>
        <end position="507"/>
    </location>
</feature>
<comment type="similarity">
    <text evidence="2">Belongs to the biopterin-dependent aromatic amino acid hydroxylase family.</text>
</comment>
<dbReference type="InterPro" id="IPR036951">
    <property type="entry name" value="ArAA_hydroxylase_sf"/>
</dbReference>
<keyword evidence="13" id="KW-1185">Reference proteome</keyword>
<dbReference type="EMBL" id="JANCYU010000067">
    <property type="protein sequence ID" value="KAK4528652.1"/>
    <property type="molecule type" value="Genomic_DNA"/>
</dbReference>
<protein>
    <recommendedName>
        <fullName evidence="3">phenylalanine 4-monooxygenase</fullName>
        <ecNumber evidence="3">1.14.16.1</ecNumber>
    </recommendedName>
</protein>
<dbReference type="EC" id="1.14.16.1" evidence="3"/>
<dbReference type="PANTHER" id="PTHR11473">
    <property type="entry name" value="AROMATIC AMINO ACID HYDROXYLASE"/>
    <property type="match status" value="1"/>
</dbReference>
<comment type="caution">
    <text evidence="12">The sequence shown here is derived from an EMBL/GenBank/DDBJ whole genome shotgun (WGS) entry which is preliminary data.</text>
</comment>
<comment type="cofactor">
    <cofactor evidence="1 9">
        <name>Fe(2+)</name>
        <dbReference type="ChEBI" id="CHEBI:29033"/>
    </cofactor>
</comment>
<keyword evidence="4 8" id="KW-0479">Metal-binding</keyword>
<evidence type="ECO:0000256" key="4">
    <source>
        <dbReference type="ARBA" id="ARBA00022723"/>
    </source>
</evidence>
<dbReference type="Proteomes" id="UP001300502">
    <property type="component" value="Unassembled WGS sequence"/>
</dbReference>
<dbReference type="InterPro" id="IPR036329">
    <property type="entry name" value="Aro-AA_hydroxylase_C_sf"/>
</dbReference>
<dbReference type="GO" id="GO:0004664">
    <property type="term" value="F:prephenate dehydratase activity"/>
    <property type="evidence" value="ECO:0007669"/>
    <property type="project" value="InterPro"/>
</dbReference>
<dbReference type="PROSITE" id="PS51410">
    <property type="entry name" value="BH4_AAA_HYDROXYL_2"/>
    <property type="match status" value="1"/>
</dbReference>
<name>A0AAV9IMG8_9RHOD</name>
<sequence length="509" mass="57571">MSCRIPTRSSSTAGQKWWKSIVYTYYEWCRVAPTATTFYRVPNRHFAVQATSTGSSSDSSNSERISLVIQVPNTPGSLTQPLAVLGKHKVNLSRIESRPTTQVKQPDAAYDIFVNVSDDTTSCVVNDNNLVNRIKNAVEELTSQGIKVTVLGEGLDSSSMATTSGESSTLSGIPWFPRKMRDLDAFASRTLEYGAELDADHPGFHDKAYRERRQSITENAKKYRYGQPLPRVDYTEQELKTWNTVYTELTKLYPTHACKQYRYIFPLLEKNCGYSPHQIPQLEDVSEFLRECTGFRLRPVMGLLSPRDFLNGLAFRVFHSTQYIRHHSKPLYTPEPDVCHELLGHAPMLADPDFAEFSHQIGLASLGASDEDIDRLARCYWFSVEFGLVKEGEQVKAYGAGLLSSFGELQYALSKEPQLLPWDPFVASKQPYPITQYQPVYFVADSFSSATDKFLKFAETIARPFSVWYNPYCQTIEIIDSLEKIMKIAGHTKQSCSLVTEALRRLDGK</sequence>
<dbReference type="InterPro" id="IPR018528">
    <property type="entry name" value="Preph_deHydtase_CS"/>
</dbReference>
<dbReference type="InterPro" id="IPR001273">
    <property type="entry name" value="ArAA_hydroxylase"/>
</dbReference>
<evidence type="ECO:0000259" key="10">
    <source>
        <dbReference type="PROSITE" id="PS51410"/>
    </source>
</evidence>
<dbReference type="SUPFAM" id="SSF55021">
    <property type="entry name" value="ACT-like"/>
    <property type="match status" value="1"/>
</dbReference>
<evidence type="ECO:0000256" key="7">
    <source>
        <dbReference type="ARBA" id="ARBA00023033"/>
    </source>
</evidence>
<reference evidence="12 13" key="1">
    <citation type="submission" date="2022-07" db="EMBL/GenBank/DDBJ databases">
        <title>Genome-wide signatures of adaptation to extreme environments.</title>
        <authorList>
            <person name="Cho C.H."/>
            <person name="Yoon H.S."/>
        </authorList>
    </citation>
    <scope>NUCLEOTIDE SEQUENCE [LARGE SCALE GENOMIC DNA]</scope>
    <source>
        <strain evidence="12 13">108.79 E11</strain>
    </source>
</reference>
<evidence type="ECO:0000256" key="9">
    <source>
        <dbReference type="PIRSR" id="PIRSR601273-2"/>
    </source>
</evidence>
<dbReference type="GO" id="GO:0009094">
    <property type="term" value="P:L-phenylalanine biosynthetic process"/>
    <property type="evidence" value="ECO:0007669"/>
    <property type="project" value="InterPro"/>
</dbReference>
<dbReference type="PRINTS" id="PR00372">
    <property type="entry name" value="FYWHYDRXLASE"/>
</dbReference>
<dbReference type="PROSITE" id="PS00858">
    <property type="entry name" value="PREPHENATE_DEHYDR_2"/>
    <property type="match status" value="1"/>
</dbReference>
<dbReference type="InterPro" id="IPR045865">
    <property type="entry name" value="ACT-like_dom_sf"/>
</dbReference>
<dbReference type="PANTHER" id="PTHR11473:SF24">
    <property type="entry name" value="PHENYLALANINE-4-HYDROXYLASE"/>
    <property type="match status" value="1"/>
</dbReference>
<evidence type="ECO:0000256" key="1">
    <source>
        <dbReference type="ARBA" id="ARBA00001954"/>
    </source>
</evidence>
<evidence type="ECO:0000256" key="2">
    <source>
        <dbReference type="ARBA" id="ARBA00009712"/>
    </source>
</evidence>
<evidence type="ECO:0000313" key="12">
    <source>
        <dbReference type="EMBL" id="KAK4528652.1"/>
    </source>
</evidence>
<dbReference type="InterPro" id="IPR019773">
    <property type="entry name" value="Tyrosine_3-monooxygenase-like"/>
</dbReference>
<dbReference type="SUPFAM" id="SSF56534">
    <property type="entry name" value="Aromatic aminoacid monoxygenases, catalytic and oligomerization domains"/>
    <property type="match status" value="1"/>
</dbReference>
<feature type="domain" description="ACT" evidence="11">
    <location>
        <begin position="66"/>
        <end position="153"/>
    </location>
</feature>
<feature type="binding site" evidence="8">
    <location>
        <position position="345"/>
    </location>
    <ligand>
        <name>Fe cation</name>
        <dbReference type="ChEBI" id="CHEBI:24875"/>
    </ligand>
</feature>
<dbReference type="InterPro" id="IPR002912">
    <property type="entry name" value="ACT_dom"/>
</dbReference>
<proteinExistence type="inferred from homology"/>
<evidence type="ECO:0000259" key="11">
    <source>
        <dbReference type="PROSITE" id="PS51671"/>
    </source>
</evidence>
<dbReference type="Gene3D" id="1.10.800.10">
    <property type="entry name" value="Aromatic amino acid hydroxylase"/>
    <property type="match status" value="1"/>
</dbReference>
<feature type="binding site" evidence="8">
    <location>
        <position position="385"/>
    </location>
    <ligand>
        <name>Fe cation</name>
        <dbReference type="ChEBI" id="CHEBI:24875"/>
    </ligand>
</feature>
<dbReference type="FunFam" id="1.10.800.10:FF:000004">
    <property type="entry name" value="Tyrosine 3-monooxygenase"/>
    <property type="match status" value="1"/>
</dbReference>
<feature type="binding site" evidence="8">
    <location>
        <position position="340"/>
    </location>
    <ligand>
        <name>Fe cation</name>
        <dbReference type="ChEBI" id="CHEBI:24875"/>
    </ligand>
</feature>